<evidence type="ECO:0000256" key="2">
    <source>
        <dbReference type="ARBA" id="ARBA00009706"/>
    </source>
</evidence>
<dbReference type="EMBL" id="JARGDH010000004">
    <property type="protein sequence ID" value="KAL0271085.1"/>
    <property type="molecule type" value="Genomic_DNA"/>
</dbReference>
<keyword evidence="6" id="KW-0325">Glycoprotein</keyword>
<reference evidence="8" key="1">
    <citation type="journal article" date="2024" name="Gigascience">
        <title>Chromosome-level genome of the poultry shaft louse Menopon gallinae provides insight into the host-switching and adaptive evolution of parasitic lice.</title>
        <authorList>
            <person name="Xu Y."/>
            <person name="Ma L."/>
            <person name="Liu S."/>
            <person name="Liang Y."/>
            <person name="Liu Q."/>
            <person name="He Z."/>
            <person name="Tian L."/>
            <person name="Duan Y."/>
            <person name="Cai W."/>
            <person name="Li H."/>
            <person name="Song F."/>
        </authorList>
    </citation>
    <scope>NUCLEOTIDE SEQUENCE</scope>
    <source>
        <strain evidence="8">Cailab_2023a</strain>
    </source>
</reference>
<dbReference type="GO" id="GO:0016020">
    <property type="term" value="C:membrane"/>
    <property type="evidence" value="ECO:0007669"/>
    <property type="project" value="UniProtKB-SubCell"/>
</dbReference>
<evidence type="ECO:0000313" key="8">
    <source>
        <dbReference type="EMBL" id="KAL0271085.1"/>
    </source>
</evidence>
<evidence type="ECO:0000256" key="6">
    <source>
        <dbReference type="ARBA" id="ARBA00023180"/>
    </source>
</evidence>
<evidence type="ECO:0000256" key="4">
    <source>
        <dbReference type="ARBA" id="ARBA00022989"/>
    </source>
</evidence>
<keyword evidence="3 7" id="KW-0812">Transmembrane</keyword>
<feature type="transmembrane region" description="Helical" evidence="7">
    <location>
        <begin position="140"/>
        <end position="162"/>
    </location>
</feature>
<evidence type="ECO:0000256" key="3">
    <source>
        <dbReference type="ARBA" id="ARBA00022692"/>
    </source>
</evidence>
<dbReference type="PANTHER" id="PTHR13624:SF6">
    <property type="entry name" value="EMEI"/>
    <property type="match status" value="1"/>
</dbReference>
<dbReference type="AlphaFoldDB" id="A0AAW2HM88"/>
<accession>A0AAW2HM88</accession>
<dbReference type="PANTHER" id="PTHR13624">
    <property type="entry name" value="RE42071P"/>
    <property type="match status" value="1"/>
</dbReference>
<name>A0AAW2HM88_9NEOP</name>
<evidence type="ECO:0000256" key="5">
    <source>
        <dbReference type="ARBA" id="ARBA00023136"/>
    </source>
</evidence>
<organism evidence="8">
    <name type="scientific">Menopon gallinae</name>
    <name type="common">poultry shaft louse</name>
    <dbReference type="NCBI Taxonomy" id="328185"/>
    <lineage>
        <taxon>Eukaryota</taxon>
        <taxon>Metazoa</taxon>
        <taxon>Ecdysozoa</taxon>
        <taxon>Arthropoda</taxon>
        <taxon>Hexapoda</taxon>
        <taxon>Insecta</taxon>
        <taxon>Pterygota</taxon>
        <taxon>Neoptera</taxon>
        <taxon>Paraneoptera</taxon>
        <taxon>Psocodea</taxon>
        <taxon>Troctomorpha</taxon>
        <taxon>Phthiraptera</taxon>
        <taxon>Amblycera</taxon>
        <taxon>Menoponidae</taxon>
        <taxon>Menopon</taxon>
    </lineage>
</organism>
<gene>
    <name evidence="8" type="ORF">PYX00_008297</name>
</gene>
<evidence type="ECO:0000256" key="7">
    <source>
        <dbReference type="SAM" id="Phobius"/>
    </source>
</evidence>
<feature type="transmembrane region" description="Helical" evidence="7">
    <location>
        <begin position="232"/>
        <end position="254"/>
    </location>
</feature>
<dbReference type="Pfam" id="PF10268">
    <property type="entry name" value="Tmemb_161AB"/>
    <property type="match status" value="1"/>
</dbReference>
<comment type="similarity">
    <text evidence="2">Belongs to the TMEM161 family.</text>
</comment>
<comment type="caution">
    <text evidence="8">The sequence shown here is derived from an EMBL/GenBank/DDBJ whole genome shotgun (WGS) entry which is preliminary data.</text>
</comment>
<sequence>MALLGPQLVITLIMVSFIQKLGNHLSLAKWMLCSTGLTRYLYPTDEELRSLAGIHKSNKGNKKGRHGGGGGGENGKVNDTFHIPRNLDIHLQKSKVMLLDIIHLRFYSEYQWLLDFSVYATVVYFLTESCQIFFKIKDEVNLSMLWCILVVGFASKILISLTRQYFKCEESGERSTVIVTGFAYMLLAMMVLIVDENNLELGLETAYKSFSSSAALFLEKQGLDSSGPASKIVLKFFLALWCGLIGALFTFPGLRTARMHWDALQHYKDRKGLRLILNISFAMPFILTLLWIKPISRDYLTVRVFQGMKTPIMTTSAFESLRLILIIFSVCLRFVLMPIYLQCYLNMANERMENMKKEAGRITNTDLQKRIAAVFYYLCVVALQYTAPLLICLFFTFMYKTLGGFTWLGTSVESSEECPLTPPTASDNLRAFNSDGEPSISESAQQFTLALESLKDVSVLKDGFFPNIYMVIDIIVPNSCRAQISNVLIIPLFET</sequence>
<keyword evidence="4 7" id="KW-1133">Transmembrane helix</keyword>
<feature type="transmembrane region" description="Helical" evidence="7">
    <location>
        <begin position="275"/>
        <end position="292"/>
    </location>
</feature>
<comment type="subcellular location">
    <subcellularLocation>
        <location evidence="1">Membrane</location>
        <topology evidence="1">Multi-pass membrane protein</topology>
    </subcellularLocation>
</comment>
<feature type="transmembrane region" description="Helical" evidence="7">
    <location>
        <begin position="374"/>
        <end position="399"/>
    </location>
</feature>
<feature type="transmembrane region" description="Helical" evidence="7">
    <location>
        <begin position="174"/>
        <end position="194"/>
    </location>
</feature>
<proteinExistence type="inferred from homology"/>
<dbReference type="InterPro" id="IPR019395">
    <property type="entry name" value="Transmembrane_161A/B"/>
</dbReference>
<evidence type="ECO:0008006" key="9">
    <source>
        <dbReference type="Google" id="ProtNLM"/>
    </source>
</evidence>
<protein>
    <recommendedName>
        <fullName evidence="9">Transmembrane protein 161B</fullName>
    </recommendedName>
</protein>
<feature type="transmembrane region" description="Helical" evidence="7">
    <location>
        <begin position="323"/>
        <end position="347"/>
    </location>
</feature>
<keyword evidence="5 7" id="KW-0472">Membrane</keyword>
<evidence type="ECO:0000256" key="1">
    <source>
        <dbReference type="ARBA" id="ARBA00004141"/>
    </source>
</evidence>